<dbReference type="EMBL" id="MCFA01000002">
    <property type="protein sequence ID" value="ORY19429.1"/>
    <property type="molecule type" value="Genomic_DNA"/>
</dbReference>
<evidence type="ECO:0000313" key="3">
    <source>
        <dbReference type="Proteomes" id="UP000193144"/>
    </source>
</evidence>
<evidence type="ECO:0000256" key="1">
    <source>
        <dbReference type="SAM" id="MobiDB-lite"/>
    </source>
</evidence>
<dbReference type="AlphaFoldDB" id="A0A1Y2AA46"/>
<feature type="compositionally biased region" description="Gly residues" evidence="1">
    <location>
        <begin position="161"/>
        <end position="175"/>
    </location>
</feature>
<comment type="caution">
    <text evidence="2">The sequence shown here is derived from an EMBL/GenBank/DDBJ whole genome shotgun (WGS) entry which is preliminary data.</text>
</comment>
<accession>A0A1Y2AA46</accession>
<feature type="region of interest" description="Disordered" evidence="1">
    <location>
        <begin position="115"/>
        <end position="207"/>
    </location>
</feature>
<organism evidence="2 3">
    <name type="scientific">Clohesyomyces aquaticus</name>
    <dbReference type="NCBI Taxonomy" id="1231657"/>
    <lineage>
        <taxon>Eukaryota</taxon>
        <taxon>Fungi</taxon>
        <taxon>Dikarya</taxon>
        <taxon>Ascomycota</taxon>
        <taxon>Pezizomycotina</taxon>
        <taxon>Dothideomycetes</taxon>
        <taxon>Pleosporomycetidae</taxon>
        <taxon>Pleosporales</taxon>
        <taxon>Lindgomycetaceae</taxon>
        <taxon>Clohesyomyces</taxon>
    </lineage>
</organism>
<name>A0A1Y2AA46_9PLEO</name>
<feature type="region of interest" description="Disordered" evidence="1">
    <location>
        <begin position="1"/>
        <end position="26"/>
    </location>
</feature>
<reference evidence="2 3" key="1">
    <citation type="submission" date="2016-07" db="EMBL/GenBank/DDBJ databases">
        <title>Pervasive Adenine N6-methylation of Active Genes in Fungi.</title>
        <authorList>
            <consortium name="DOE Joint Genome Institute"/>
            <person name="Mondo S.J."/>
            <person name="Dannebaum R.O."/>
            <person name="Kuo R.C."/>
            <person name="Labutti K."/>
            <person name="Haridas S."/>
            <person name="Kuo A."/>
            <person name="Salamov A."/>
            <person name="Ahrendt S.R."/>
            <person name="Lipzen A."/>
            <person name="Sullivan W."/>
            <person name="Andreopoulos W.B."/>
            <person name="Clum A."/>
            <person name="Lindquist E."/>
            <person name="Daum C."/>
            <person name="Ramamoorthy G.K."/>
            <person name="Gryganskyi A."/>
            <person name="Culley D."/>
            <person name="Magnuson J.K."/>
            <person name="James T.Y."/>
            <person name="O'Malley M.A."/>
            <person name="Stajich J.E."/>
            <person name="Spatafora J.W."/>
            <person name="Visel A."/>
            <person name="Grigoriev I.V."/>
        </authorList>
    </citation>
    <scope>NUCLEOTIDE SEQUENCE [LARGE SCALE GENOMIC DNA]</scope>
    <source>
        <strain evidence="2 3">CBS 115471</strain>
    </source>
</reference>
<evidence type="ECO:0000313" key="2">
    <source>
        <dbReference type="EMBL" id="ORY19429.1"/>
    </source>
</evidence>
<gene>
    <name evidence="2" type="ORF">BCR34DRAFT_595395</name>
</gene>
<dbReference type="Proteomes" id="UP000193144">
    <property type="component" value="Unassembled WGS sequence"/>
</dbReference>
<proteinExistence type="predicted"/>
<protein>
    <submittedName>
        <fullName evidence="2">Uncharacterized protein</fullName>
    </submittedName>
</protein>
<keyword evidence="3" id="KW-1185">Reference proteome</keyword>
<sequence length="207" mass="21476">MPAPNMDNDSNGDSGSDGGHEEPNGFTLDVNSALQIRGNGSIIGFTPVNAAEVARDTVRHLHESGYLQIDPREAQGRRRGQFQININSGVTVIGNQNIVGNGLDEVARQARIQRERGQLNMPGAGQPPRRIIDGVLQPPGNNGQQAGRGQGRGQLPQGQAPGAGRGAGAGRGSGQGPWPLDLGGSPRLTQPGPGTRPLGQDNNGNPT</sequence>
<dbReference type="OrthoDB" id="3942467at2759"/>